<dbReference type="PROSITE" id="PS50109">
    <property type="entry name" value="HIS_KIN"/>
    <property type="match status" value="1"/>
</dbReference>
<evidence type="ECO:0000256" key="10">
    <source>
        <dbReference type="ARBA" id="ARBA00023136"/>
    </source>
</evidence>
<feature type="signal peptide" evidence="11">
    <location>
        <begin position="1"/>
        <end position="22"/>
    </location>
</feature>
<dbReference type="SUPFAM" id="SSF47384">
    <property type="entry name" value="Homodimeric domain of signal transducing histidine kinase"/>
    <property type="match status" value="1"/>
</dbReference>
<dbReference type="PANTHER" id="PTHR45436">
    <property type="entry name" value="SENSOR HISTIDINE KINASE YKOH"/>
    <property type="match status" value="1"/>
</dbReference>
<evidence type="ECO:0000256" key="7">
    <source>
        <dbReference type="ARBA" id="ARBA00022777"/>
    </source>
</evidence>
<dbReference type="EMBL" id="NAOO01000004">
    <property type="protein sequence ID" value="RFC00001.1"/>
    <property type="molecule type" value="Genomic_DNA"/>
</dbReference>
<keyword evidence="11" id="KW-0732">Signal</keyword>
<name>A0A3E1BY14_RHILT</name>
<dbReference type="Proteomes" id="UP000256748">
    <property type="component" value="Unassembled WGS sequence"/>
</dbReference>
<dbReference type="GO" id="GO:0000155">
    <property type="term" value="F:phosphorelay sensor kinase activity"/>
    <property type="evidence" value="ECO:0007669"/>
    <property type="project" value="InterPro"/>
</dbReference>
<dbReference type="SUPFAM" id="SSF55874">
    <property type="entry name" value="ATPase domain of HSP90 chaperone/DNA topoisomerase II/histidine kinase"/>
    <property type="match status" value="1"/>
</dbReference>
<evidence type="ECO:0000313" key="13">
    <source>
        <dbReference type="EMBL" id="RFC00001.1"/>
    </source>
</evidence>
<gene>
    <name evidence="13" type="ORF">B5K10_05735</name>
</gene>
<evidence type="ECO:0000313" key="14">
    <source>
        <dbReference type="Proteomes" id="UP000256748"/>
    </source>
</evidence>
<comment type="subcellular location">
    <subcellularLocation>
        <location evidence="2">Membrane</location>
        <topology evidence="2">Multi-pass membrane protein</topology>
    </subcellularLocation>
</comment>
<evidence type="ECO:0000259" key="12">
    <source>
        <dbReference type="PROSITE" id="PS50109"/>
    </source>
</evidence>
<organism evidence="13 14">
    <name type="scientific">Rhizobium leguminosarum bv. trifolii</name>
    <dbReference type="NCBI Taxonomy" id="386"/>
    <lineage>
        <taxon>Bacteria</taxon>
        <taxon>Pseudomonadati</taxon>
        <taxon>Pseudomonadota</taxon>
        <taxon>Alphaproteobacteria</taxon>
        <taxon>Hyphomicrobiales</taxon>
        <taxon>Rhizobiaceae</taxon>
        <taxon>Rhizobium/Agrobacterium group</taxon>
        <taxon>Rhizobium</taxon>
    </lineage>
</organism>
<proteinExistence type="predicted"/>
<dbReference type="Pfam" id="PF02518">
    <property type="entry name" value="HATPase_c"/>
    <property type="match status" value="1"/>
</dbReference>
<dbReference type="SMART" id="SM00387">
    <property type="entry name" value="HATPase_c"/>
    <property type="match status" value="1"/>
</dbReference>
<keyword evidence="7 13" id="KW-0418">Kinase</keyword>
<dbReference type="InterPro" id="IPR036097">
    <property type="entry name" value="HisK_dim/P_sf"/>
</dbReference>
<dbReference type="Gene3D" id="3.30.565.10">
    <property type="entry name" value="Histidine kinase-like ATPase, C-terminal domain"/>
    <property type="match status" value="1"/>
</dbReference>
<evidence type="ECO:0000256" key="5">
    <source>
        <dbReference type="ARBA" id="ARBA00022679"/>
    </source>
</evidence>
<keyword evidence="9" id="KW-0902">Two-component regulatory system</keyword>
<accession>A0A3E1BY14</accession>
<keyword evidence="10" id="KW-0472">Membrane</keyword>
<evidence type="ECO:0000256" key="4">
    <source>
        <dbReference type="ARBA" id="ARBA00022553"/>
    </source>
</evidence>
<protein>
    <recommendedName>
        <fullName evidence="3">histidine kinase</fullName>
        <ecNumber evidence="3">2.7.13.3</ecNumber>
    </recommendedName>
</protein>
<dbReference type="GO" id="GO:0005886">
    <property type="term" value="C:plasma membrane"/>
    <property type="evidence" value="ECO:0007669"/>
    <property type="project" value="TreeGrafter"/>
</dbReference>
<comment type="caution">
    <text evidence="13">The sequence shown here is derived from an EMBL/GenBank/DDBJ whole genome shotgun (WGS) entry which is preliminary data.</text>
</comment>
<sequence length="434" mass="46888">MSLRRSFSLVVSALLTALAAFAAAFSYYSARLEARSILDFQLQQIAHVVGDGSGLVPLAGAGASSDEIVAVRIIFADARATRTNDPRVVFPPPASGGFSTFLADGEEWRLFTDKGDPARTVMVAQRTAERDELAADAAWNTAWPFLLAIPLSWLTAYWLVGAIMERLHILAGRVENRVVEDIDPLSVDDAPVEVRPLVLAINRAFDRVRATLEQQRAFLADAAHELRTPITALSLQIENLRQAGQPQERDAAVADLEAGVRRATQVATQLLSLARSESGERSGREAATVHLGEALQECLGRFLATADAKAIDLGMVQSVPCVVRSDPVELAAILDIVVDNALRYTPDHGQVDLAVLTRNDHAVLSVTDDGPGIPAELRERVFDRFYRVDPSKTDGSGLGLAIARNLVGRNSGTIRLVDNPAGRGLRVVLEWPLA</sequence>
<feature type="chain" id="PRO_5017581925" description="histidine kinase" evidence="11">
    <location>
        <begin position="23"/>
        <end position="434"/>
    </location>
</feature>
<keyword evidence="5" id="KW-0808">Transferase</keyword>
<evidence type="ECO:0000256" key="3">
    <source>
        <dbReference type="ARBA" id="ARBA00012438"/>
    </source>
</evidence>
<dbReference type="PANTHER" id="PTHR45436:SF15">
    <property type="entry name" value="SENSOR HISTIDINE KINASE CUSS"/>
    <property type="match status" value="1"/>
</dbReference>
<keyword evidence="6" id="KW-0812">Transmembrane</keyword>
<dbReference type="SMART" id="SM00388">
    <property type="entry name" value="HisKA"/>
    <property type="match status" value="1"/>
</dbReference>
<dbReference type="CDD" id="cd00075">
    <property type="entry name" value="HATPase"/>
    <property type="match status" value="1"/>
</dbReference>
<dbReference type="CDD" id="cd00082">
    <property type="entry name" value="HisKA"/>
    <property type="match status" value="1"/>
</dbReference>
<dbReference type="InterPro" id="IPR005467">
    <property type="entry name" value="His_kinase_dom"/>
</dbReference>
<dbReference type="InterPro" id="IPR003661">
    <property type="entry name" value="HisK_dim/P_dom"/>
</dbReference>
<dbReference type="PRINTS" id="PR00344">
    <property type="entry name" value="BCTRLSENSOR"/>
</dbReference>
<evidence type="ECO:0000256" key="11">
    <source>
        <dbReference type="SAM" id="SignalP"/>
    </source>
</evidence>
<reference evidence="13 14" key="1">
    <citation type="submission" date="2017-03" db="EMBL/GenBank/DDBJ databases">
        <title>Genome analysis of Rhizobial strains effectives or ineffectives for nitrogen fixation isolated from bean seeds.</title>
        <authorList>
            <person name="Peralta H."/>
            <person name="Aguilar-Vera A."/>
            <person name="Mora Y."/>
            <person name="Vargas-Lagunas C."/>
            <person name="Girard L."/>
            <person name="Mora J."/>
        </authorList>
    </citation>
    <scope>NUCLEOTIDE SEQUENCE [LARGE SCALE GENOMIC DNA]</scope>
    <source>
        <strain evidence="13 14">CCGM5</strain>
    </source>
</reference>
<dbReference type="Pfam" id="PF00512">
    <property type="entry name" value="HisKA"/>
    <property type="match status" value="1"/>
</dbReference>
<comment type="catalytic activity">
    <reaction evidence="1">
        <text>ATP + protein L-histidine = ADP + protein N-phospho-L-histidine.</text>
        <dbReference type="EC" id="2.7.13.3"/>
    </reaction>
</comment>
<dbReference type="EC" id="2.7.13.3" evidence="3"/>
<dbReference type="InterPro" id="IPR050428">
    <property type="entry name" value="TCS_sensor_his_kinase"/>
</dbReference>
<dbReference type="Gene3D" id="1.10.287.130">
    <property type="match status" value="1"/>
</dbReference>
<dbReference type="InterPro" id="IPR036890">
    <property type="entry name" value="HATPase_C_sf"/>
</dbReference>
<dbReference type="AlphaFoldDB" id="A0A3E1BY14"/>
<dbReference type="RefSeq" id="WP_116272660.1">
    <property type="nucleotide sequence ID" value="NZ_KZ859521.1"/>
</dbReference>
<evidence type="ECO:0000256" key="8">
    <source>
        <dbReference type="ARBA" id="ARBA00022989"/>
    </source>
</evidence>
<feature type="domain" description="Histidine kinase" evidence="12">
    <location>
        <begin position="221"/>
        <end position="434"/>
    </location>
</feature>
<evidence type="ECO:0000256" key="1">
    <source>
        <dbReference type="ARBA" id="ARBA00000085"/>
    </source>
</evidence>
<keyword evidence="4" id="KW-0597">Phosphoprotein</keyword>
<dbReference type="InterPro" id="IPR003594">
    <property type="entry name" value="HATPase_dom"/>
</dbReference>
<evidence type="ECO:0000256" key="2">
    <source>
        <dbReference type="ARBA" id="ARBA00004141"/>
    </source>
</evidence>
<keyword evidence="8" id="KW-1133">Transmembrane helix</keyword>
<evidence type="ECO:0000256" key="6">
    <source>
        <dbReference type="ARBA" id="ARBA00022692"/>
    </source>
</evidence>
<dbReference type="InterPro" id="IPR004358">
    <property type="entry name" value="Sig_transdc_His_kin-like_C"/>
</dbReference>
<evidence type="ECO:0000256" key="9">
    <source>
        <dbReference type="ARBA" id="ARBA00023012"/>
    </source>
</evidence>